<comment type="caution">
    <text evidence="2">The sequence shown here is derived from an EMBL/GenBank/DDBJ whole genome shotgun (WGS) entry which is preliminary data.</text>
</comment>
<dbReference type="OrthoDB" id="10519389at2759"/>
<feature type="coiled-coil region" evidence="1">
    <location>
        <begin position="2"/>
        <end position="39"/>
    </location>
</feature>
<organism evidence="2 3">
    <name type="scientific">Nosema granulosis</name>
    <dbReference type="NCBI Taxonomy" id="83296"/>
    <lineage>
        <taxon>Eukaryota</taxon>
        <taxon>Fungi</taxon>
        <taxon>Fungi incertae sedis</taxon>
        <taxon>Microsporidia</taxon>
        <taxon>Nosematidae</taxon>
        <taxon>Nosema</taxon>
    </lineage>
</organism>
<evidence type="ECO:0000313" key="2">
    <source>
        <dbReference type="EMBL" id="KAF9763228.1"/>
    </source>
</evidence>
<dbReference type="EMBL" id="SBJO01000089">
    <property type="protein sequence ID" value="KAF9763228.1"/>
    <property type="molecule type" value="Genomic_DNA"/>
</dbReference>
<protein>
    <submittedName>
        <fullName evidence="2">Uncharacterized protein</fullName>
    </submittedName>
</protein>
<proteinExistence type="predicted"/>
<dbReference type="Proteomes" id="UP000740883">
    <property type="component" value="Unassembled WGS sequence"/>
</dbReference>
<dbReference type="AlphaFoldDB" id="A0A9P6H1T6"/>
<accession>A0A9P6H1T6</accession>
<sequence>MFNKLEELLNENKELYEKIDNLKQEVRVLKDTTSHLNRERTGLLDQISTMKRELCGMKKDILAKEKVMNEREKTFKNEINRRDVFKNKLLGCKKDEKMNILKTQFNIISKKNIILLRMLHELTRLLGGDFELFSLLLEITDEQDCSILEEYLENLKQLKMDKQQL</sequence>
<evidence type="ECO:0000313" key="3">
    <source>
        <dbReference type="Proteomes" id="UP000740883"/>
    </source>
</evidence>
<name>A0A9P6H1T6_9MICR</name>
<evidence type="ECO:0000256" key="1">
    <source>
        <dbReference type="SAM" id="Coils"/>
    </source>
</evidence>
<gene>
    <name evidence="2" type="ORF">NGRA_1405</name>
</gene>
<reference evidence="2 3" key="1">
    <citation type="journal article" date="2020" name="Genome Biol. Evol.">
        <title>Comparative genomics of strictly vertically transmitted, feminizing microsporidia endosymbionts of amphipod crustaceans.</title>
        <authorList>
            <person name="Cormier A."/>
            <person name="Chebbi M.A."/>
            <person name="Giraud I."/>
            <person name="Wattier R."/>
            <person name="Teixeira M."/>
            <person name="Gilbert C."/>
            <person name="Rigaud T."/>
            <person name="Cordaux R."/>
        </authorList>
    </citation>
    <scope>NUCLEOTIDE SEQUENCE [LARGE SCALE GENOMIC DNA]</scope>
    <source>
        <strain evidence="2 3">Ou3-Ou53</strain>
    </source>
</reference>
<keyword evidence="3" id="KW-1185">Reference proteome</keyword>
<keyword evidence="1" id="KW-0175">Coiled coil</keyword>